<feature type="compositionally biased region" description="Pro residues" evidence="1">
    <location>
        <begin position="178"/>
        <end position="188"/>
    </location>
</feature>
<dbReference type="InterPro" id="IPR000182">
    <property type="entry name" value="GNAT_dom"/>
</dbReference>
<evidence type="ECO:0000256" key="1">
    <source>
        <dbReference type="SAM" id="MobiDB-lite"/>
    </source>
</evidence>
<dbReference type="CDD" id="cd04301">
    <property type="entry name" value="NAT_SF"/>
    <property type="match status" value="1"/>
</dbReference>
<keyword evidence="4" id="KW-1185">Reference proteome</keyword>
<accession>A0ABW3VE05</accession>
<evidence type="ECO:0000313" key="3">
    <source>
        <dbReference type="EMBL" id="MFD1233312.1"/>
    </source>
</evidence>
<evidence type="ECO:0000259" key="2">
    <source>
        <dbReference type="PROSITE" id="PS51186"/>
    </source>
</evidence>
<dbReference type="RefSeq" id="WP_346089688.1">
    <property type="nucleotide sequence ID" value="NZ_BAABKS010000001.1"/>
</dbReference>
<feature type="compositionally biased region" description="Basic and acidic residues" evidence="1">
    <location>
        <begin position="344"/>
        <end position="353"/>
    </location>
</feature>
<reference evidence="4" key="1">
    <citation type="journal article" date="2019" name="Int. J. Syst. Evol. Microbiol.">
        <title>The Global Catalogue of Microorganisms (GCM) 10K type strain sequencing project: providing services to taxonomists for standard genome sequencing and annotation.</title>
        <authorList>
            <consortium name="The Broad Institute Genomics Platform"/>
            <consortium name="The Broad Institute Genome Sequencing Center for Infectious Disease"/>
            <person name="Wu L."/>
            <person name="Ma J."/>
        </authorList>
    </citation>
    <scope>NUCLEOTIDE SEQUENCE [LARGE SCALE GENOMIC DNA]</scope>
    <source>
        <strain evidence="4">CCUG 49018</strain>
    </source>
</reference>
<sequence length="363" mass="36950">MDVRRYDTDPAGLAAWHELALPVLAADPVVNTFALTALAERARSGAGPAPATLATVHDDGGATVAAALRFAGHGLQVSALPAGAADALAAELAGDEPLWRRGAFGPVERVAALVRARVGGTGEIPVTDIEMRLWTLGTLVVPRGVAGTARAATDADGPLLARWFRGFVADVAADHPGRPVPVPVPGPDGPDTAGPDDPGQDRAAPGHARGTVPDPGPDPGTAPGHDRGGSAPGPGDGGPDPARFVADERAAGRDPVVWEVDGTPVAFGVTRLPAAGVARIGPVYTPPEHRNHGYAPAVTAACVRRALAAGAREVVLFTDVAADVPNRIYARIGFVPGGLHREVRFEPAPDRTPHAAPTTTGRG</sequence>
<name>A0ABW3VE05_9PSEU</name>
<comment type="caution">
    <text evidence="3">The sequence shown here is derived from an EMBL/GenBank/DDBJ whole genome shotgun (WGS) entry which is preliminary data.</text>
</comment>
<evidence type="ECO:0000313" key="4">
    <source>
        <dbReference type="Proteomes" id="UP001597182"/>
    </source>
</evidence>
<dbReference type="EMBL" id="JBHTMB010000057">
    <property type="protein sequence ID" value="MFD1233312.1"/>
    <property type="molecule type" value="Genomic_DNA"/>
</dbReference>
<dbReference type="Gene3D" id="3.40.630.30">
    <property type="match status" value="1"/>
</dbReference>
<proteinExistence type="predicted"/>
<feature type="domain" description="N-acetyltransferase" evidence="2">
    <location>
        <begin position="210"/>
        <end position="352"/>
    </location>
</feature>
<dbReference type="Pfam" id="PF00583">
    <property type="entry name" value="Acetyltransf_1"/>
    <property type="match status" value="1"/>
</dbReference>
<protein>
    <submittedName>
        <fullName evidence="3">GNAT family N-acetyltransferase</fullName>
    </submittedName>
</protein>
<dbReference type="InterPro" id="IPR016181">
    <property type="entry name" value="Acyl_CoA_acyltransferase"/>
</dbReference>
<feature type="region of interest" description="Disordered" evidence="1">
    <location>
        <begin position="344"/>
        <end position="363"/>
    </location>
</feature>
<gene>
    <name evidence="3" type="ORF">ACFQ34_08470</name>
</gene>
<organism evidence="3 4">
    <name type="scientific">Pseudonocardia benzenivorans</name>
    <dbReference type="NCBI Taxonomy" id="228005"/>
    <lineage>
        <taxon>Bacteria</taxon>
        <taxon>Bacillati</taxon>
        <taxon>Actinomycetota</taxon>
        <taxon>Actinomycetes</taxon>
        <taxon>Pseudonocardiales</taxon>
        <taxon>Pseudonocardiaceae</taxon>
        <taxon>Pseudonocardia</taxon>
    </lineage>
</organism>
<dbReference type="SUPFAM" id="SSF55729">
    <property type="entry name" value="Acyl-CoA N-acyltransferases (Nat)"/>
    <property type="match status" value="1"/>
</dbReference>
<feature type="region of interest" description="Disordered" evidence="1">
    <location>
        <begin position="174"/>
        <end position="244"/>
    </location>
</feature>
<dbReference type="PROSITE" id="PS51186">
    <property type="entry name" value="GNAT"/>
    <property type="match status" value="1"/>
</dbReference>
<dbReference type="Proteomes" id="UP001597182">
    <property type="component" value="Unassembled WGS sequence"/>
</dbReference>